<dbReference type="AlphaFoldDB" id="A0A1M5J5L2"/>
<dbReference type="EMBL" id="FQWF01000005">
    <property type="protein sequence ID" value="SHG35874.1"/>
    <property type="molecule type" value="Genomic_DNA"/>
</dbReference>
<proteinExistence type="predicted"/>
<evidence type="ECO:0000313" key="1">
    <source>
        <dbReference type="EMBL" id="SHG35874.1"/>
    </source>
</evidence>
<sequence>MTEINFVSSEQQVKIIEIGIDIIKFGNTSITLKSAARNMMNAQTTIVNLDENGKPKAQGKLSIDFVKRSIIKKIRHLSNSTKLLNRGFLLKFQKFLGQNNAPKQ</sequence>
<protein>
    <submittedName>
        <fullName evidence="1">Uncharacterized protein</fullName>
    </submittedName>
</protein>
<gene>
    <name evidence="1" type="ORF">SAMN05444372_10552</name>
</gene>
<dbReference type="STRING" id="229205.SAMN05444372_10552"/>
<evidence type="ECO:0000313" key="2">
    <source>
        <dbReference type="Proteomes" id="UP000184020"/>
    </source>
</evidence>
<reference evidence="2" key="1">
    <citation type="submission" date="2016-11" db="EMBL/GenBank/DDBJ databases">
        <authorList>
            <person name="Varghese N."/>
            <person name="Submissions S."/>
        </authorList>
    </citation>
    <scope>NUCLEOTIDE SEQUENCE [LARGE SCALE GENOMIC DNA]</scope>
    <source>
        <strain evidence="2">DSM 17659</strain>
    </source>
</reference>
<organism evidence="1 2">
    <name type="scientific">Flavobacterium micromati</name>
    <dbReference type="NCBI Taxonomy" id="229205"/>
    <lineage>
        <taxon>Bacteria</taxon>
        <taxon>Pseudomonadati</taxon>
        <taxon>Bacteroidota</taxon>
        <taxon>Flavobacteriia</taxon>
        <taxon>Flavobacteriales</taxon>
        <taxon>Flavobacteriaceae</taxon>
        <taxon>Flavobacterium</taxon>
    </lineage>
</organism>
<keyword evidence="2" id="KW-1185">Reference proteome</keyword>
<accession>A0A1M5J5L2</accession>
<dbReference type="Proteomes" id="UP000184020">
    <property type="component" value="Unassembled WGS sequence"/>
</dbReference>
<name>A0A1M5J5L2_9FLAO</name>